<organism evidence="2">
    <name type="scientific">Cucumis melo</name>
    <name type="common">Muskmelon</name>
    <dbReference type="NCBI Taxonomy" id="3656"/>
    <lineage>
        <taxon>Eukaryota</taxon>
        <taxon>Viridiplantae</taxon>
        <taxon>Streptophyta</taxon>
        <taxon>Embryophyta</taxon>
        <taxon>Tracheophyta</taxon>
        <taxon>Spermatophyta</taxon>
        <taxon>Magnoliopsida</taxon>
        <taxon>eudicotyledons</taxon>
        <taxon>Gunneridae</taxon>
        <taxon>Pentapetalae</taxon>
        <taxon>rosids</taxon>
        <taxon>fabids</taxon>
        <taxon>Cucurbitales</taxon>
        <taxon>Cucurbitaceae</taxon>
        <taxon>Benincaseae</taxon>
        <taxon>Cucumis</taxon>
    </lineage>
</organism>
<dbReference type="AlphaFoldDB" id="A0A9I9EI96"/>
<reference evidence="2" key="1">
    <citation type="submission" date="2023-03" db="UniProtKB">
        <authorList>
            <consortium name="EnsemblPlants"/>
        </authorList>
    </citation>
    <scope>IDENTIFICATION</scope>
</reference>
<name>A0A9I9EI96_CUCME</name>
<dbReference type="EnsemblPlants" id="MELO3C033825.2.1">
    <property type="protein sequence ID" value="MELO3C033825.2.1"/>
    <property type="gene ID" value="MELO3C033825.2"/>
</dbReference>
<sequence length="64" mass="7187">MQPTQQDIPAKNDPLQPPDHGSLSHYSRSSHKARTHPPDLGSCLLRTQGYNCTTYRTDPVQVRS</sequence>
<feature type="region of interest" description="Disordered" evidence="1">
    <location>
        <begin position="1"/>
        <end position="44"/>
    </location>
</feature>
<protein>
    <submittedName>
        <fullName evidence="2">Uncharacterized protein</fullName>
    </submittedName>
</protein>
<proteinExistence type="predicted"/>
<evidence type="ECO:0000256" key="1">
    <source>
        <dbReference type="SAM" id="MobiDB-lite"/>
    </source>
</evidence>
<evidence type="ECO:0000313" key="2">
    <source>
        <dbReference type="EnsemblPlants" id="MELO3C033825.2.1"/>
    </source>
</evidence>
<dbReference type="Gramene" id="MELO3C033825.2.1">
    <property type="protein sequence ID" value="MELO3C033825.2.1"/>
    <property type="gene ID" value="MELO3C033825.2"/>
</dbReference>
<accession>A0A9I9EI96</accession>